<dbReference type="PANTHER" id="PTHR45904">
    <property type="entry name" value="TRNA (URACIL-5-)-METHYLTRANSFERASE"/>
    <property type="match status" value="1"/>
</dbReference>
<dbReference type="InterPro" id="IPR045850">
    <property type="entry name" value="TRM2_met"/>
</dbReference>
<feature type="compositionally biased region" description="Polar residues" evidence="1">
    <location>
        <begin position="1697"/>
        <end position="1710"/>
    </location>
</feature>
<feature type="region of interest" description="Disordered" evidence="1">
    <location>
        <begin position="1697"/>
        <end position="1717"/>
    </location>
</feature>
<dbReference type="EMBL" id="OC001778">
    <property type="protein sequence ID" value="CAD7260638.1"/>
    <property type="molecule type" value="Genomic_DNA"/>
</dbReference>
<dbReference type="Pfam" id="PF06325">
    <property type="entry name" value="PrmA"/>
    <property type="match status" value="1"/>
</dbReference>
<feature type="region of interest" description="Disordered" evidence="1">
    <location>
        <begin position="271"/>
        <end position="332"/>
    </location>
</feature>
<evidence type="ECO:0000313" key="2">
    <source>
        <dbReference type="EMBL" id="CAD7260638.1"/>
    </source>
</evidence>
<feature type="region of interest" description="Disordered" evidence="1">
    <location>
        <begin position="862"/>
        <end position="895"/>
    </location>
</feature>
<feature type="compositionally biased region" description="Basic residues" evidence="1">
    <location>
        <begin position="885"/>
        <end position="895"/>
    </location>
</feature>
<feature type="compositionally biased region" description="Polar residues" evidence="1">
    <location>
        <begin position="151"/>
        <end position="168"/>
    </location>
</feature>
<name>A0A7R9AUD4_TIMSH</name>
<sequence length="1946" mass="220346">MDMSLGANTTMEEETEMDTEIDFPFDINDFEVIDEVGEVDYFKNDSSDSIDLCDDKEYSENVLQLDKALACEHIHSGETLAKNKDKSLCYNTLVHMKSDQTTPLKQNVPVLSGNSNKETPAFVKEENYISTSIVSKKETLQPASRDLKNKTPISQSNTLKTETAQPFSRDSKNATLIPANGASNKKRQPASRDSKNETPITASEVLMEANTIRLDINLSKELCNLSSTVSSKKIVTDVHGSIKGVCSPHVVTDEKTPHLKKGHMLEEKTFADSSAGKKISPTTGKITKKESKVEKRNEINTKNRGLNKRKREMEENKSLPKKQKQDEDENAVGLQWQKTLPEKRGYFMTCIDKLTTAVRDNYREYLDNYREYRHWFEKNRRLCPIVDTHLPEQKILCQKCILRAGVEKNTGLLILGVRRKMFFVSKPDRLYYAPPVRKVIKACQELVKTVGKPVFDAVKRKGFWQSLLIRCNEAGDVLVQVDLHAANQKDADTIFKEMNYVLIEFFSTGSGKDCNVKSLYLKIVFKRGGELFQHGQQRATSPGSVERGFCGEVHLGFIVDESERVNWGWLGNAEKMVKSLSLSFPMVLKWSQWKVGLRKMRSRPDRISWRADILSIPISGNLQCIFGSHSIEETVGGMKVKIYPHTYFNTSTGAMNMMLEVLTAVAKREGTTEVLEIGCGTGIIGQILSKCSNKVYGIDTEFAVEDARENAELNGVKNSRYFGGNTIVGLYHLATSLSKASNTLGIINSTSAEVISSMKVLKHVCQENGIKKLVYVSVFSNRCYNNLLELFMPNNIKPTCSFLPYYIIPIDFGLHCYSAIVVMKRVENNFLDDLYNLPKIISLKDTPSSQFSDQSRECLGTPKHFKSHRSHSSERIGTMSGQHGKYSRKRPHSRDKIRKLSVQDLKRTIVTTAKDQCQKLNRTVIHRNKESLSVQKPKRSVWIREDRLVTSVVEDADGKLTDTKLGYDDDLHDLKSRLHRIPNLESEYPPGVESFENTIKLKDDDIRTFPQVQILPHQHSQTADTTFFESNKITYDRDNNSLYEEKKISSNDRFVRDGFKDKVLYSGLSNKEFPHRDNISPVNLDLRKVLEDNMKDHYNSPTIDQNIKSNLADYPYSYSAKTKESTAVTEKIKQDINTVLGSKSQLQMSRVSNKDKEKLIHVLKTNATENVDVKVTDTIIKQSSTQESVAQLHISEVGDVRTSNIQPTISSFSQSESPLKIKDKSMYSFPEDAHINKIHIYSSDVGENKSVRDECTLDDRIYQRYSGNNVASTELNNSATKSVHAGIDTHDRNLDYNNEGIRIGSRDTTFQNKETSSQYIRINLAEVVISDTGGNVRNKKDYFTNFRRNYNSHDSACPKTVNSLNFKTTPTDIDLYISRPNIPGVDIYEDTVNDVCSVRRYDRPDLNDFDTKDARMNRDFIAASNLLDQNGSQENKFRRDLGLSNWESQNRLNMLNYDHGANKVGRSFNAENEKEYMKSIDVGYNNQSIASRKEVTSRSFSTVPNLTTMGNKSSSKDFKPVNSSVRLWSTHPHNQINKLNANKFDIKDSTPHSNTETQHYDLPTQIPTVQGNRINKHEEERAKKANFEVPLVKTRTVNFTSLRNVLDDKTKIPLRSQISKEVWSFGHHLWGVSGNLGMGTQARLPDSAMGLFTNTAELTRNDRYFSDLDGKINAANQCYEDFQSRMNYSALSSEESKYRSSTTNVNPLNKSDSHEDVKLEWPEEKARGVDSVSDVFWNTQRPSLNRTDHRAKTLYNPSGFASNKYWQDKTLSHQGAVSEAFMPLSRRPGEVNTSTDHAVVCTFSSQHLLPPKEPPPFSKKSIHSLSHVRPSFVRTTNVQLDALGKPDQFQRSLHQYSDVHLSPQTMKPNQEEPYWGDSSVSYYSGLLSRDVPARTLPQQPGFGTLFGQPSSLYPHNNSAGVGLVSRSGSDTASWVPWTASTGPMYR</sequence>
<protein>
    <submittedName>
        <fullName evidence="2">Uncharacterized protein</fullName>
    </submittedName>
</protein>
<feature type="compositionally biased region" description="Basic and acidic residues" evidence="1">
    <location>
        <begin position="287"/>
        <end position="301"/>
    </location>
</feature>
<reference evidence="2" key="1">
    <citation type="submission" date="2020-11" db="EMBL/GenBank/DDBJ databases">
        <authorList>
            <person name="Tran Van P."/>
        </authorList>
    </citation>
    <scope>NUCLEOTIDE SEQUENCE</scope>
</reference>
<dbReference type="Gene3D" id="2.40.50.1070">
    <property type="match status" value="1"/>
</dbReference>
<accession>A0A7R9AUD4</accession>
<organism evidence="2">
    <name type="scientific">Timema shepardi</name>
    <name type="common">Walking stick</name>
    <dbReference type="NCBI Taxonomy" id="629360"/>
    <lineage>
        <taxon>Eukaryota</taxon>
        <taxon>Metazoa</taxon>
        <taxon>Ecdysozoa</taxon>
        <taxon>Arthropoda</taxon>
        <taxon>Hexapoda</taxon>
        <taxon>Insecta</taxon>
        <taxon>Pterygota</taxon>
        <taxon>Neoptera</taxon>
        <taxon>Polyneoptera</taxon>
        <taxon>Phasmatodea</taxon>
        <taxon>Timematodea</taxon>
        <taxon>Timematoidea</taxon>
        <taxon>Timematidae</taxon>
        <taxon>Timema</taxon>
    </lineage>
</organism>
<feature type="region of interest" description="Disordered" evidence="1">
    <location>
        <begin position="139"/>
        <end position="202"/>
    </location>
</feature>
<dbReference type="CDD" id="cd02440">
    <property type="entry name" value="AdoMet_MTases"/>
    <property type="match status" value="1"/>
</dbReference>
<dbReference type="GO" id="GO:0003723">
    <property type="term" value="F:RNA binding"/>
    <property type="evidence" value="ECO:0007669"/>
    <property type="project" value="TreeGrafter"/>
</dbReference>
<dbReference type="Gene3D" id="3.40.50.150">
    <property type="entry name" value="Vaccinia Virus protein VP39"/>
    <property type="match status" value="1"/>
</dbReference>
<gene>
    <name evidence="2" type="ORF">TSIB3V08_LOCUS4806</name>
</gene>
<dbReference type="SUPFAM" id="SSF53335">
    <property type="entry name" value="S-adenosyl-L-methionine-dependent methyltransferases"/>
    <property type="match status" value="1"/>
</dbReference>
<evidence type="ECO:0000256" key="1">
    <source>
        <dbReference type="SAM" id="MobiDB-lite"/>
    </source>
</evidence>
<dbReference type="PANTHER" id="PTHR45904:SF2">
    <property type="entry name" value="TRNA (URACIL-5-)-METHYLTRANSFERASE HOMOLOG A"/>
    <property type="match status" value="1"/>
</dbReference>
<feature type="compositionally biased region" description="Basic and acidic residues" evidence="1">
    <location>
        <begin position="139"/>
        <end position="149"/>
    </location>
</feature>
<proteinExistence type="predicted"/>
<dbReference type="InterPro" id="IPR029063">
    <property type="entry name" value="SAM-dependent_MTases_sf"/>
</dbReference>